<dbReference type="InterPro" id="IPR003594">
    <property type="entry name" value="HATPase_dom"/>
</dbReference>
<feature type="transmembrane region" description="Helical" evidence="1">
    <location>
        <begin position="77"/>
        <end position="102"/>
    </location>
</feature>
<evidence type="ECO:0000256" key="1">
    <source>
        <dbReference type="SAM" id="Phobius"/>
    </source>
</evidence>
<dbReference type="InterPro" id="IPR050640">
    <property type="entry name" value="Bact_2-comp_sensor_kinase"/>
</dbReference>
<dbReference type="EMBL" id="CP035704">
    <property type="protein sequence ID" value="QBB71113.1"/>
    <property type="molecule type" value="Genomic_DNA"/>
</dbReference>
<dbReference type="GO" id="GO:0000155">
    <property type="term" value="F:phosphorelay sensor kinase activity"/>
    <property type="evidence" value="ECO:0007669"/>
    <property type="project" value="InterPro"/>
</dbReference>
<dbReference type="PANTHER" id="PTHR34220">
    <property type="entry name" value="SENSOR HISTIDINE KINASE YPDA"/>
    <property type="match status" value="1"/>
</dbReference>
<dbReference type="PROSITE" id="PS50109">
    <property type="entry name" value="HIS_KIN"/>
    <property type="match status" value="1"/>
</dbReference>
<organism evidence="3 4">
    <name type="scientific">Pseudolysobacter antarcticus</name>
    <dbReference type="NCBI Taxonomy" id="2511995"/>
    <lineage>
        <taxon>Bacteria</taxon>
        <taxon>Pseudomonadati</taxon>
        <taxon>Pseudomonadota</taxon>
        <taxon>Gammaproteobacteria</taxon>
        <taxon>Lysobacterales</taxon>
        <taxon>Rhodanobacteraceae</taxon>
        <taxon>Pseudolysobacter</taxon>
    </lineage>
</organism>
<dbReference type="InterPro" id="IPR036890">
    <property type="entry name" value="HATPase_C_sf"/>
</dbReference>
<feature type="transmembrane region" description="Helical" evidence="1">
    <location>
        <begin position="43"/>
        <end position="65"/>
    </location>
</feature>
<dbReference type="Gene3D" id="3.30.565.10">
    <property type="entry name" value="Histidine kinase-like ATPase, C-terminal domain"/>
    <property type="match status" value="1"/>
</dbReference>
<dbReference type="AlphaFoldDB" id="A0A411HKU2"/>
<dbReference type="InterPro" id="IPR010559">
    <property type="entry name" value="Sig_transdc_His_kin_internal"/>
</dbReference>
<keyword evidence="1" id="KW-1133">Transmembrane helix</keyword>
<dbReference type="PANTHER" id="PTHR34220:SF7">
    <property type="entry name" value="SENSOR HISTIDINE KINASE YPDA"/>
    <property type="match status" value="1"/>
</dbReference>
<dbReference type="Pfam" id="PF02518">
    <property type="entry name" value="HATPase_c"/>
    <property type="match status" value="1"/>
</dbReference>
<keyword evidence="4" id="KW-1185">Reference proteome</keyword>
<keyword evidence="1" id="KW-0472">Membrane</keyword>
<sequence length="358" mass="40395">MFRLKSVLASSRITFWPLQVCGWVGYFTLNFLSAIGYGKSWDYVFVSLACASIGFLITCVLRLGYRALWHLPMRRMSWRAACMLVVAAIVFATCYATITFRYCDDCRPDSVLGYIGYFGSMLYVLLSWSGLYFGIKFNRQLQQQKLAALQALAMAHEAQLKMLRYQLNPHFLFNTLNAISTLILDAKQDTANRMVSSLSAFLRYSLDSDPVQRVSLAQEIEALNLYLGIEQLRFGERLQVIMDIAPEARNALVPSLILQPLIENAVKYAIAKREQGGSVELLARRDGDDLDLRLRDDGPGSDDFPDKQLPCRGVGLANTRERLRVLYGERQSFSIANRQPHGVEVHLRLPFEAAPAGN</sequence>
<feature type="transmembrane region" description="Helical" evidence="1">
    <location>
        <begin position="114"/>
        <end position="135"/>
    </location>
</feature>
<keyword evidence="3" id="KW-0418">Kinase</keyword>
<dbReference type="InterPro" id="IPR005467">
    <property type="entry name" value="His_kinase_dom"/>
</dbReference>
<keyword evidence="3" id="KW-0808">Transferase</keyword>
<dbReference type="GO" id="GO:0016020">
    <property type="term" value="C:membrane"/>
    <property type="evidence" value="ECO:0007669"/>
    <property type="project" value="InterPro"/>
</dbReference>
<feature type="domain" description="Histidine kinase" evidence="2">
    <location>
        <begin position="257"/>
        <end position="353"/>
    </location>
</feature>
<reference evidence="3 4" key="1">
    <citation type="submission" date="2019-01" db="EMBL/GenBank/DDBJ databases">
        <title>Pseudolysobacter antarctica gen. nov., sp. nov., isolated from Fildes Peninsula, Antarctica.</title>
        <authorList>
            <person name="Wei Z."/>
            <person name="Peng F."/>
        </authorList>
    </citation>
    <scope>NUCLEOTIDE SEQUENCE [LARGE SCALE GENOMIC DNA]</scope>
    <source>
        <strain evidence="3 4">AQ6-296</strain>
    </source>
</reference>
<dbReference type="Pfam" id="PF06580">
    <property type="entry name" value="His_kinase"/>
    <property type="match status" value="1"/>
</dbReference>
<keyword evidence="1" id="KW-0812">Transmembrane</keyword>
<evidence type="ECO:0000313" key="4">
    <source>
        <dbReference type="Proteomes" id="UP000291562"/>
    </source>
</evidence>
<gene>
    <name evidence="3" type="ORF">ELE36_12540</name>
</gene>
<dbReference type="KEGG" id="xbc:ELE36_12540"/>
<accession>A0A411HKU2</accession>
<dbReference type="SUPFAM" id="SSF55874">
    <property type="entry name" value="ATPase domain of HSP90 chaperone/DNA topoisomerase II/histidine kinase"/>
    <property type="match status" value="1"/>
</dbReference>
<name>A0A411HKU2_9GAMM</name>
<proteinExistence type="predicted"/>
<evidence type="ECO:0000259" key="2">
    <source>
        <dbReference type="PROSITE" id="PS50109"/>
    </source>
</evidence>
<dbReference type="OrthoDB" id="2514702at2"/>
<evidence type="ECO:0000313" key="3">
    <source>
        <dbReference type="EMBL" id="QBB71113.1"/>
    </source>
</evidence>
<feature type="transmembrane region" description="Helical" evidence="1">
    <location>
        <begin position="20"/>
        <end position="37"/>
    </location>
</feature>
<protein>
    <submittedName>
        <fullName evidence="3">Sensor histidine kinase</fullName>
    </submittedName>
</protein>
<dbReference type="Proteomes" id="UP000291562">
    <property type="component" value="Chromosome"/>
</dbReference>